<feature type="transmembrane region" description="Helical" evidence="1">
    <location>
        <begin position="6"/>
        <end position="25"/>
    </location>
</feature>
<accession>A0ABX1M3E2</accession>
<reference evidence="2 3" key="1">
    <citation type="submission" date="2018-06" db="EMBL/GenBank/DDBJ databases">
        <title>Comparative genomics of Brasilonema spp. strains.</title>
        <authorList>
            <person name="Alvarenga D.O."/>
            <person name="Fiore M.F."/>
            <person name="Varani A.M."/>
        </authorList>
    </citation>
    <scope>NUCLEOTIDE SEQUENCE [LARGE SCALE GENOMIC DNA]</scope>
    <source>
        <strain evidence="2 3">UFV-OR1</strain>
    </source>
</reference>
<organism evidence="2 3">
    <name type="scientific">Brasilonema octagenarum UFV-OR1</name>
    <dbReference type="NCBI Taxonomy" id="417115"/>
    <lineage>
        <taxon>Bacteria</taxon>
        <taxon>Bacillati</taxon>
        <taxon>Cyanobacteriota</taxon>
        <taxon>Cyanophyceae</taxon>
        <taxon>Nostocales</taxon>
        <taxon>Scytonemataceae</taxon>
        <taxon>Brasilonema</taxon>
        <taxon>Octagenarum group</taxon>
    </lineage>
</organism>
<proteinExistence type="predicted"/>
<evidence type="ECO:0000313" key="2">
    <source>
        <dbReference type="EMBL" id="NMF63022.1"/>
    </source>
</evidence>
<name>A0ABX1M3E2_9CYAN</name>
<keyword evidence="1" id="KW-0472">Membrane</keyword>
<keyword evidence="1" id="KW-0812">Transmembrane</keyword>
<keyword evidence="3" id="KW-1185">Reference proteome</keyword>
<comment type="caution">
    <text evidence="2">The sequence shown here is derived from an EMBL/GenBank/DDBJ whole genome shotgun (WGS) entry which is preliminary data.</text>
</comment>
<dbReference type="EMBL" id="QMEC01000028">
    <property type="protein sequence ID" value="NMF63022.1"/>
    <property type="molecule type" value="Genomic_DNA"/>
</dbReference>
<sequence length="80" mass="9387">MIALFYPLGSPLGYFLSLHFALTLFTTRRKISPEAYTHYVTYALWTPCFERGGRRLLENWDAPDFYVIVRRAINKIVAEK</sequence>
<dbReference type="Proteomes" id="UP000762253">
    <property type="component" value="Unassembled WGS sequence"/>
</dbReference>
<keyword evidence="1" id="KW-1133">Transmembrane helix</keyword>
<protein>
    <submittedName>
        <fullName evidence="2">Uncharacterized protein</fullName>
    </submittedName>
</protein>
<evidence type="ECO:0000256" key="1">
    <source>
        <dbReference type="SAM" id="Phobius"/>
    </source>
</evidence>
<evidence type="ECO:0000313" key="3">
    <source>
        <dbReference type="Proteomes" id="UP000762253"/>
    </source>
</evidence>
<gene>
    <name evidence="2" type="ORF">DP115_09625</name>
</gene>